<dbReference type="Pfam" id="PF10323">
    <property type="entry name" value="7TM_GPCR_Srv"/>
    <property type="match status" value="1"/>
</dbReference>
<feature type="transmembrane region" description="Helical" evidence="1">
    <location>
        <begin position="22"/>
        <end position="44"/>
    </location>
</feature>
<dbReference type="InterPro" id="IPR019426">
    <property type="entry name" value="7TM_GPCR_serpentine_rcpt_Srv"/>
</dbReference>
<keyword evidence="3" id="KW-1185">Reference proteome</keyword>
<feature type="non-terminal residue" evidence="2">
    <location>
        <position position="187"/>
    </location>
</feature>
<dbReference type="EMBL" id="BTSX01000005">
    <property type="protein sequence ID" value="GMT02339.1"/>
    <property type="molecule type" value="Genomic_DNA"/>
</dbReference>
<dbReference type="Proteomes" id="UP001432027">
    <property type="component" value="Unassembled WGS sequence"/>
</dbReference>
<dbReference type="Gene3D" id="1.20.1070.10">
    <property type="entry name" value="Rhodopsin 7-helix transmembrane proteins"/>
    <property type="match status" value="1"/>
</dbReference>
<comment type="caution">
    <text evidence="2">The sequence shown here is derived from an EMBL/GenBank/DDBJ whole genome shotgun (WGS) entry which is preliminary data.</text>
</comment>
<evidence type="ECO:0000256" key="1">
    <source>
        <dbReference type="SAM" id="Phobius"/>
    </source>
</evidence>
<evidence type="ECO:0000313" key="2">
    <source>
        <dbReference type="EMBL" id="GMT02339.1"/>
    </source>
</evidence>
<gene>
    <name evidence="2" type="ORF">PENTCL1PPCAC_24513</name>
</gene>
<dbReference type="PANTHER" id="PTHR31748:SF1">
    <property type="entry name" value="SERPENTINE RECEPTOR, CLASS V"/>
    <property type="match status" value="1"/>
</dbReference>
<sequence length="187" mass="21687">ATAVLKPASYGKFWTYKVGRSAMALQIIPGICYGGVLSLTDFYWDLKNGGGYIQFADPVFKLRYFAAAFVWQAIQMFLIICNYVIVLLLLRFKYRNVILVETDQNQQILKDKQKHERRLVYISMIVCTLEIVCFAFSVYFFVINTNVDTRIFYLVYNALNDLYAATPPYLLIIFSTPFRLQLTQFLG</sequence>
<evidence type="ECO:0008006" key="4">
    <source>
        <dbReference type="Google" id="ProtNLM"/>
    </source>
</evidence>
<feature type="transmembrane region" description="Helical" evidence="1">
    <location>
        <begin position="119"/>
        <end position="142"/>
    </location>
</feature>
<feature type="transmembrane region" description="Helical" evidence="1">
    <location>
        <begin position="162"/>
        <end position="180"/>
    </location>
</feature>
<dbReference type="AlphaFoldDB" id="A0AAV5U7F0"/>
<keyword evidence="1" id="KW-1133">Transmembrane helix</keyword>
<name>A0AAV5U7F0_9BILA</name>
<keyword evidence="1" id="KW-0472">Membrane</keyword>
<protein>
    <recommendedName>
        <fullName evidence="4">G protein-coupled receptor</fullName>
    </recommendedName>
</protein>
<dbReference type="SUPFAM" id="SSF81321">
    <property type="entry name" value="Family A G protein-coupled receptor-like"/>
    <property type="match status" value="1"/>
</dbReference>
<evidence type="ECO:0000313" key="3">
    <source>
        <dbReference type="Proteomes" id="UP001432027"/>
    </source>
</evidence>
<organism evidence="2 3">
    <name type="scientific">Pristionchus entomophagus</name>
    <dbReference type="NCBI Taxonomy" id="358040"/>
    <lineage>
        <taxon>Eukaryota</taxon>
        <taxon>Metazoa</taxon>
        <taxon>Ecdysozoa</taxon>
        <taxon>Nematoda</taxon>
        <taxon>Chromadorea</taxon>
        <taxon>Rhabditida</taxon>
        <taxon>Rhabditina</taxon>
        <taxon>Diplogasteromorpha</taxon>
        <taxon>Diplogasteroidea</taxon>
        <taxon>Neodiplogasteridae</taxon>
        <taxon>Pristionchus</taxon>
    </lineage>
</organism>
<proteinExistence type="predicted"/>
<keyword evidence="1" id="KW-0812">Transmembrane</keyword>
<reference evidence="2" key="1">
    <citation type="submission" date="2023-10" db="EMBL/GenBank/DDBJ databases">
        <title>Genome assembly of Pristionchus species.</title>
        <authorList>
            <person name="Yoshida K."/>
            <person name="Sommer R.J."/>
        </authorList>
    </citation>
    <scope>NUCLEOTIDE SEQUENCE</scope>
    <source>
        <strain evidence="2">RS0144</strain>
    </source>
</reference>
<feature type="non-terminal residue" evidence="2">
    <location>
        <position position="1"/>
    </location>
</feature>
<accession>A0AAV5U7F0</accession>
<feature type="transmembrane region" description="Helical" evidence="1">
    <location>
        <begin position="64"/>
        <end position="90"/>
    </location>
</feature>
<dbReference type="PANTHER" id="PTHR31748">
    <property type="entry name" value="SERPENTINE RECEPTOR, CLASS V"/>
    <property type="match status" value="1"/>
</dbReference>